<comment type="caution">
    <text evidence="2">The sequence shown here is derived from an EMBL/GenBank/DDBJ whole genome shotgun (WGS) entry which is preliminary data.</text>
</comment>
<dbReference type="OrthoDB" id="6191410at2"/>
<keyword evidence="3" id="KW-1185">Reference proteome</keyword>
<sequence length="280" mass="32343">MAAIQCCHSERDSLRIATSVLFDMRCLMPDLKFPSTDRVMLSATAAPISEARVQLINEKLQPHLAQVFGYNALLYNDLADQLCGDALQIKNQVVLGESGENLTLKCRFEELPIASDCIDLALLPGVLELSEYPHQLLREVERVLIPEGVVIVIGRNPYSWHGMQNRYRRWRKDKHAQRRDISRGRIGDWFRLLGFETDTAVNISLTNHKLQNSQSYHWVKKLGQTFCDYFCSYYIIIARKKVSTLTPIRPSWRRNKQLVPSRLAEPSVRSQVENWFQQLK</sequence>
<keyword evidence="2" id="KW-0808">Transferase</keyword>
<dbReference type="Gene3D" id="3.40.50.150">
    <property type="entry name" value="Vaccinia Virus protein VP39"/>
    <property type="match status" value="1"/>
</dbReference>
<organism evidence="2 3">
    <name type="scientific">Aliikangiella marina</name>
    <dbReference type="NCBI Taxonomy" id="1712262"/>
    <lineage>
        <taxon>Bacteria</taxon>
        <taxon>Pseudomonadati</taxon>
        <taxon>Pseudomonadota</taxon>
        <taxon>Gammaproteobacteria</taxon>
        <taxon>Oceanospirillales</taxon>
        <taxon>Pleioneaceae</taxon>
        <taxon>Aliikangiella</taxon>
    </lineage>
</organism>
<proteinExistence type="predicted"/>
<accession>A0A545TE11</accession>
<dbReference type="AlphaFoldDB" id="A0A545TE11"/>
<evidence type="ECO:0000313" key="2">
    <source>
        <dbReference type="EMBL" id="TQV75455.1"/>
    </source>
</evidence>
<dbReference type="InterPro" id="IPR029063">
    <property type="entry name" value="SAM-dependent_MTases_sf"/>
</dbReference>
<dbReference type="SUPFAM" id="SSF53335">
    <property type="entry name" value="S-adenosyl-L-methionine-dependent methyltransferases"/>
    <property type="match status" value="1"/>
</dbReference>
<evidence type="ECO:0000313" key="3">
    <source>
        <dbReference type="Proteomes" id="UP000317839"/>
    </source>
</evidence>
<dbReference type="EMBL" id="VIKR01000002">
    <property type="protein sequence ID" value="TQV75455.1"/>
    <property type="molecule type" value="Genomic_DNA"/>
</dbReference>
<name>A0A545TE11_9GAMM</name>
<feature type="domain" description="Methyltransferase type 11" evidence="1">
    <location>
        <begin position="103"/>
        <end position="152"/>
    </location>
</feature>
<gene>
    <name evidence="2" type="ORF">FLL45_11075</name>
</gene>
<dbReference type="InterPro" id="IPR013216">
    <property type="entry name" value="Methyltransf_11"/>
</dbReference>
<protein>
    <submittedName>
        <fullName evidence="2">Class I SAM-dependent methyltransferase</fullName>
    </submittedName>
</protein>
<evidence type="ECO:0000259" key="1">
    <source>
        <dbReference type="Pfam" id="PF08241"/>
    </source>
</evidence>
<keyword evidence="2" id="KW-0489">Methyltransferase</keyword>
<dbReference type="GO" id="GO:0032259">
    <property type="term" value="P:methylation"/>
    <property type="evidence" value="ECO:0007669"/>
    <property type="project" value="UniProtKB-KW"/>
</dbReference>
<dbReference type="GO" id="GO:0008757">
    <property type="term" value="F:S-adenosylmethionine-dependent methyltransferase activity"/>
    <property type="evidence" value="ECO:0007669"/>
    <property type="project" value="InterPro"/>
</dbReference>
<reference evidence="2 3" key="1">
    <citation type="submission" date="2019-06" db="EMBL/GenBank/DDBJ databases">
        <title>Draft genome of Aliikangiella marina GYP-15.</title>
        <authorList>
            <person name="Wang G."/>
        </authorList>
    </citation>
    <scope>NUCLEOTIDE SEQUENCE [LARGE SCALE GENOMIC DNA]</scope>
    <source>
        <strain evidence="2 3">GYP-15</strain>
    </source>
</reference>
<dbReference type="Proteomes" id="UP000317839">
    <property type="component" value="Unassembled WGS sequence"/>
</dbReference>
<dbReference type="Pfam" id="PF08241">
    <property type="entry name" value="Methyltransf_11"/>
    <property type="match status" value="1"/>
</dbReference>